<evidence type="ECO:0000313" key="3">
    <source>
        <dbReference type="EMBL" id="TXD73719.1"/>
    </source>
</evidence>
<dbReference type="EMBL" id="VORT01000004">
    <property type="protein sequence ID" value="TXD73719.1"/>
    <property type="molecule type" value="Genomic_DNA"/>
</dbReference>
<proteinExistence type="predicted"/>
<dbReference type="PROSITE" id="PS50846">
    <property type="entry name" value="HMA_2"/>
    <property type="match status" value="1"/>
</dbReference>
<gene>
    <name evidence="3" type="ORF">ESU54_06885</name>
</gene>
<keyword evidence="4" id="KW-1185">Reference proteome</keyword>
<evidence type="ECO:0000256" key="1">
    <source>
        <dbReference type="ARBA" id="ARBA00022723"/>
    </source>
</evidence>
<dbReference type="Pfam" id="PF00403">
    <property type="entry name" value="HMA"/>
    <property type="match status" value="1"/>
</dbReference>
<dbReference type="PROSITE" id="PS01047">
    <property type="entry name" value="HMA_1"/>
    <property type="match status" value="1"/>
</dbReference>
<dbReference type="Gene3D" id="3.30.70.100">
    <property type="match status" value="1"/>
</dbReference>
<dbReference type="InterPro" id="IPR006121">
    <property type="entry name" value="HMA_dom"/>
</dbReference>
<keyword evidence="1" id="KW-0479">Metal-binding</keyword>
<dbReference type="InterPro" id="IPR036163">
    <property type="entry name" value="HMA_dom_sf"/>
</dbReference>
<evidence type="ECO:0000313" key="4">
    <source>
        <dbReference type="Proteomes" id="UP000321497"/>
    </source>
</evidence>
<dbReference type="Proteomes" id="UP000321497">
    <property type="component" value="Unassembled WGS sequence"/>
</dbReference>
<reference evidence="3 4" key="1">
    <citation type="submission" date="2019-08" db="EMBL/GenBank/DDBJ databases">
        <title>Genome of Aequorivita antarctica SW49 (type strain).</title>
        <authorList>
            <person name="Bowman J.P."/>
        </authorList>
    </citation>
    <scope>NUCLEOTIDE SEQUENCE [LARGE SCALE GENOMIC DNA]</scope>
    <source>
        <strain evidence="3 4">SW49</strain>
    </source>
</reference>
<dbReference type="InterPro" id="IPR017969">
    <property type="entry name" value="Heavy-metal-associated_CS"/>
</dbReference>
<protein>
    <submittedName>
        <fullName evidence="3">Heavy-metal-associated domain-containing protein</fullName>
    </submittedName>
</protein>
<sequence length="71" mass="7570">MKHTYHIGGMSCGGCVTTVKNKLSATPGVTSVQVDLAKKEAEITSSAVIKADTLQDALKNTHYTITEFRTA</sequence>
<dbReference type="GO" id="GO:0046872">
    <property type="term" value="F:metal ion binding"/>
    <property type="evidence" value="ECO:0007669"/>
    <property type="project" value="UniProtKB-KW"/>
</dbReference>
<dbReference type="CDD" id="cd00371">
    <property type="entry name" value="HMA"/>
    <property type="match status" value="1"/>
</dbReference>
<organism evidence="3 4">
    <name type="scientific">Aequorivita antarctica</name>
    <dbReference type="NCBI Taxonomy" id="153266"/>
    <lineage>
        <taxon>Bacteria</taxon>
        <taxon>Pseudomonadati</taxon>
        <taxon>Bacteroidota</taxon>
        <taxon>Flavobacteriia</taxon>
        <taxon>Flavobacteriales</taxon>
        <taxon>Flavobacteriaceae</taxon>
        <taxon>Aequorivita</taxon>
    </lineage>
</organism>
<evidence type="ECO:0000259" key="2">
    <source>
        <dbReference type="PROSITE" id="PS50846"/>
    </source>
</evidence>
<dbReference type="AlphaFoldDB" id="A0A5C6Z2H7"/>
<comment type="caution">
    <text evidence="3">The sequence shown here is derived from an EMBL/GenBank/DDBJ whole genome shotgun (WGS) entry which is preliminary data.</text>
</comment>
<name>A0A5C6Z2H7_9FLAO</name>
<dbReference type="OrthoDB" id="1521937at2"/>
<accession>A0A5C6Z2H7</accession>
<dbReference type="SUPFAM" id="SSF55008">
    <property type="entry name" value="HMA, heavy metal-associated domain"/>
    <property type="match status" value="1"/>
</dbReference>
<feature type="domain" description="HMA" evidence="2">
    <location>
        <begin position="1"/>
        <end position="66"/>
    </location>
</feature>